<feature type="region of interest" description="Disordered" evidence="5">
    <location>
        <begin position="1"/>
        <end position="23"/>
    </location>
</feature>
<evidence type="ECO:0000256" key="2">
    <source>
        <dbReference type="ARBA" id="ARBA00022692"/>
    </source>
</evidence>
<feature type="transmembrane region" description="Helical" evidence="6">
    <location>
        <begin position="251"/>
        <end position="284"/>
    </location>
</feature>
<feature type="transmembrane region" description="Helical" evidence="6">
    <location>
        <begin position="49"/>
        <end position="69"/>
    </location>
</feature>
<evidence type="ECO:0000256" key="5">
    <source>
        <dbReference type="SAM" id="MobiDB-lite"/>
    </source>
</evidence>
<dbReference type="RefSeq" id="WP_102211813.1">
    <property type="nucleotide sequence ID" value="NZ_PNHF01000001.1"/>
</dbReference>
<dbReference type="GO" id="GO:0140359">
    <property type="term" value="F:ABC-type transporter activity"/>
    <property type="evidence" value="ECO:0007669"/>
    <property type="project" value="InterPro"/>
</dbReference>
<sequence>MSTPIKDSTRSGGPRGAGSTTASGYRASTAIGLVTKRELRENLMKKGSVVTLILGIVLAVGGVLLTAYLTRDDGEATEPTRIAVVGEAPFADSLADAPEGALLTPIETLPAADEDAARAMIDDESADAALVPAGGADGATANEWTLLQNGTPDTLVVTLNSALAAQLQADAIAAQGGDPAAVAAAAGQGSVTSQSTQDIDFAALIVVGVGVMVMITAIMMFGGSVASSVIEEKSSRVVEIMLATIRPLHLLAGKILGAGLAGAIMMAAIVAAASVTIIATGLAADFDIPWLAVATLIPFFILGYLLFAALYATAGSLVSRMEDFGAAQMPVLILSFVAIYVPAFGWSQLDSTFMQVAAWIPPASVTTAPLQYAMGNFSGLQLLGSGAVLVVSCVVMLLLAAKIYPRNVLRTGSRVAWMQALKG</sequence>
<evidence type="ECO:0000259" key="7">
    <source>
        <dbReference type="Pfam" id="PF12698"/>
    </source>
</evidence>
<dbReference type="AlphaFoldDB" id="A0A2N6T2B8"/>
<reference evidence="8 9" key="1">
    <citation type="submission" date="2017-09" db="EMBL/GenBank/DDBJ databases">
        <title>Bacterial strain isolated from the female urinary microbiota.</title>
        <authorList>
            <person name="Thomas-White K."/>
            <person name="Kumar N."/>
            <person name="Forster S."/>
            <person name="Putonti C."/>
            <person name="Lawley T."/>
            <person name="Wolfe A.J."/>
        </authorList>
    </citation>
    <scope>NUCLEOTIDE SEQUENCE [LARGE SCALE GENOMIC DNA]</scope>
    <source>
        <strain evidence="8 9">UMB0908</strain>
    </source>
</reference>
<gene>
    <name evidence="8" type="ORF">CJ204_01145</name>
</gene>
<keyword evidence="2 6" id="KW-0812">Transmembrane</keyword>
<dbReference type="STRING" id="1725.WU86_03395"/>
<dbReference type="GO" id="GO:0016020">
    <property type="term" value="C:membrane"/>
    <property type="evidence" value="ECO:0007669"/>
    <property type="project" value="UniProtKB-SubCell"/>
</dbReference>
<dbReference type="EMBL" id="PNHF01000001">
    <property type="protein sequence ID" value="PMC63456.1"/>
    <property type="molecule type" value="Genomic_DNA"/>
</dbReference>
<dbReference type="Proteomes" id="UP000235363">
    <property type="component" value="Unassembled WGS sequence"/>
</dbReference>
<evidence type="ECO:0000256" key="6">
    <source>
        <dbReference type="SAM" id="Phobius"/>
    </source>
</evidence>
<feature type="domain" description="ABC-2 type transporter transmembrane" evidence="7">
    <location>
        <begin position="49"/>
        <end position="401"/>
    </location>
</feature>
<keyword evidence="4 6" id="KW-0472">Membrane</keyword>
<feature type="transmembrane region" description="Helical" evidence="6">
    <location>
        <begin position="201"/>
        <end position="230"/>
    </location>
</feature>
<dbReference type="InterPro" id="IPR013525">
    <property type="entry name" value="ABC2_TM"/>
</dbReference>
<comment type="subcellular location">
    <subcellularLocation>
        <location evidence="1">Membrane</location>
        <topology evidence="1">Multi-pass membrane protein</topology>
    </subcellularLocation>
</comment>
<keyword evidence="3 6" id="KW-1133">Transmembrane helix</keyword>
<comment type="caution">
    <text evidence="8">The sequence shown here is derived from an EMBL/GenBank/DDBJ whole genome shotgun (WGS) entry which is preliminary data.</text>
</comment>
<evidence type="ECO:0000256" key="1">
    <source>
        <dbReference type="ARBA" id="ARBA00004141"/>
    </source>
</evidence>
<feature type="transmembrane region" description="Helical" evidence="6">
    <location>
        <begin position="290"/>
        <end position="312"/>
    </location>
</feature>
<feature type="transmembrane region" description="Helical" evidence="6">
    <location>
        <begin position="382"/>
        <end position="404"/>
    </location>
</feature>
<evidence type="ECO:0000256" key="4">
    <source>
        <dbReference type="ARBA" id="ARBA00023136"/>
    </source>
</evidence>
<accession>A0A2N6T2B8</accession>
<protein>
    <submittedName>
        <fullName evidence="8">ABC transporter permease</fullName>
    </submittedName>
</protein>
<name>A0A2N6T2B8_9CORY</name>
<evidence type="ECO:0000313" key="9">
    <source>
        <dbReference type="Proteomes" id="UP000235363"/>
    </source>
</evidence>
<evidence type="ECO:0000256" key="3">
    <source>
        <dbReference type="ARBA" id="ARBA00022989"/>
    </source>
</evidence>
<organism evidence="8 9">
    <name type="scientific">Corynebacterium xerosis</name>
    <dbReference type="NCBI Taxonomy" id="1725"/>
    <lineage>
        <taxon>Bacteria</taxon>
        <taxon>Bacillati</taxon>
        <taxon>Actinomycetota</taxon>
        <taxon>Actinomycetes</taxon>
        <taxon>Mycobacteriales</taxon>
        <taxon>Corynebacteriaceae</taxon>
        <taxon>Corynebacterium</taxon>
    </lineage>
</organism>
<feature type="transmembrane region" description="Helical" evidence="6">
    <location>
        <begin position="324"/>
        <end position="346"/>
    </location>
</feature>
<evidence type="ECO:0000313" key="8">
    <source>
        <dbReference type="EMBL" id="PMC63456.1"/>
    </source>
</evidence>
<dbReference type="Pfam" id="PF12698">
    <property type="entry name" value="ABC2_membrane_3"/>
    <property type="match status" value="1"/>
</dbReference>
<proteinExistence type="predicted"/>